<dbReference type="PANTHER" id="PTHR21041:SF2">
    <property type="entry name" value="DENDRITIC CELL-SPECIFIC TRANSMEMBRANE PROTEIN"/>
    <property type="match status" value="1"/>
</dbReference>
<dbReference type="InterPro" id="IPR012858">
    <property type="entry name" value="DC_STAMP-like"/>
</dbReference>
<keyword evidence="4 5" id="KW-0472">Membrane</keyword>
<dbReference type="Pfam" id="PF07782">
    <property type="entry name" value="DC_STAMP"/>
    <property type="match status" value="1"/>
</dbReference>
<evidence type="ECO:0000256" key="2">
    <source>
        <dbReference type="ARBA" id="ARBA00022692"/>
    </source>
</evidence>
<protein>
    <recommendedName>
        <fullName evidence="6">Dendritic cell-specific transmembrane protein-like domain-containing protein</fullName>
    </recommendedName>
</protein>
<accession>A0A2D4HLK6</accession>
<reference evidence="7" key="1">
    <citation type="submission" date="2017-07" db="EMBL/GenBank/DDBJ databases">
        <authorList>
            <person name="Mikheyev A."/>
            <person name="Grau M."/>
        </authorList>
    </citation>
    <scope>NUCLEOTIDE SEQUENCE</scope>
    <source>
        <tissue evidence="7">Venom_gland</tissue>
    </source>
</reference>
<sequence length="109" mass="12539">MSLFEESCIPKPNISLSATWTQLGVILFFLIVLGLLTSTLTQLKILVATAFFPSTDMERIKYLHTKLLNRRSKFSKKKVKRKLPSFAKLHFWFPILQALGNARQKETNV</sequence>
<proteinExistence type="predicted"/>
<name>A0A2D4HLK6_MICLE</name>
<feature type="transmembrane region" description="Helical" evidence="5">
    <location>
        <begin position="25"/>
        <end position="52"/>
    </location>
</feature>
<evidence type="ECO:0000256" key="4">
    <source>
        <dbReference type="ARBA" id="ARBA00023136"/>
    </source>
</evidence>
<dbReference type="GO" id="GO:0005789">
    <property type="term" value="C:endoplasmic reticulum membrane"/>
    <property type="evidence" value="ECO:0007669"/>
    <property type="project" value="TreeGrafter"/>
</dbReference>
<keyword evidence="2 5" id="KW-0812">Transmembrane</keyword>
<evidence type="ECO:0000313" key="7">
    <source>
        <dbReference type="EMBL" id="LAA72828.1"/>
    </source>
</evidence>
<comment type="subcellular location">
    <subcellularLocation>
        <location evidence="1">Membrane</location>
        <topology evidence="1">Multi-pass membrane protein</topology>
    </subcellularLocation>
</comment>
<keyword evidence="3 5" id="KW-1133">Transmembrane helix</keyword>
<dbReference type="PANTHER" id="PTHR21041">
    <property type="entry name" value="DENDRITIC CELL-SPECIFIC TRANSMEMBRANE PROTEIN"/>
    <property type="match status" value="1"/>
</dbReference>
<evidence type="ECO:0000256" key="5">
    <source>
        <dbReference type="SAM" id="Phobius"/>
    </source>
</evidence>
<organism evidence="7">
    <name type="scientific">Micrurus lemniscatus lemniscatus</name>
    <dbReference type="NCBI Taxonomy" id="129467"/>
    <lineage>
        <taxon>Eukaryota</taxon>
        <taxon>Metazoa</taxon>
        <taxon>Chordata</taxon>
        <taxon>Craniata</taxon>
        <taxon>Vertebrata</taxon>
        <taxon>Euteleostomi</taxon>
        <taxon>Lepidosauria</taxon>
        <taxon>Squamata</taxon>
        <taxon>Bifurcata</taxon>
        <taxon>Unidentata</taxon>
        <taxon>Episquamata</taxon>
        <taxon>Toxicofera</taxon>
        <taxon>Serpentes</taxon>
        <taxon>Colubroidea</taxon>
        <taxon>Elapidae</taxon>
        <taxon>Elapinae</taxon>
        <taxon>Micrurus</taxon>
    </lineage>
</organism>
<dbReference type="AlphaFoldDB" id="A0A2D4HLK6"/>
<reference evidence="7" key="2">
    <citation type="submission" date="2017-11" db="EMBL/GenBank/DDBJ databases">
        <title>Coralsnake Venomics: Analyses of Venom Gland Transcriptomes and Proteomes of Six Brazilian Taxa.</title>
        <authorList>
            <person name="Aird S.D."/>
            <person name="Jorge da Silva N."/>
            <person name="Qiu L."/>
            <person name="Villar-Briones A."/>
            <person name="Aparecida-Saddi V."/>
            <person name="Campos-Telles M.P."/>
            <person name="Grau M."/>
            <person name="Mikheyev A.S."/>
        </authorList>
    </citation>
    <scope>NUCLEOTIDE SEQUENCE</scope>
    <source>
        <tissue evidence="7">Venom_gland</tissue>
    </source>
</reference>
<evidence type="ECO:0000259" key="6">
    <source>
        <dbReference type="Pfam" id="PF07782"/>
    </source>
</evidence>
<evidence type="ECO:0000256" key="3">
    <source>
        <dbReference type="ARBA" id="ARBA00022989"/>
    </source>
</evidence>
<feature type="domain" description="Dendritic cell-specific transmembrane protein-like" evidence="6">
    <location>
        <begin position="2"/>
        <end position="64"/>
    </location>
</feature>
<evidence type="ECO:0000256" key="1">
    <source>
        <dbReference type="ARBA" id="ARBA00004141"/>
    </source>
</evidence>
<dbReference type="InterPro" id="IPR051856">
    <property type="entry name" value="CSR-E3_Ligase_Protein"/>
</dbReference>
<dbReference type="EMBL" id="IACK01033425">
    <property type="protein sequence ID" value="LAA72828.1"/>
    <property type="molecule type" value="Transcribed_RNA"/>
</dbReference>
<dbReference type="GO" id="GO:0009986">
    <property type="term" value="C:cell surface"/>
    <property type="evidence" value="ECO:0007669"/>
    <property type="project" value="TreeGrafter"/>
</dbReference>